<gene>
    <name evidence="3" type="ORF">ACFQMA_06535</name>
</gene>
<dbReference type="InterPro" id="IPR006311">
    <property type="entry name" value="TAT_signal"/>
</dbReference>
<sequence length="524" mass="56865">MTAGSWLRRDFLQMVGAFGAYGAANAPRAQADSGQPASIRPVYNAIKIRENAGFPSSEPDGPRYGHNPGIESDATLADRGSLSIESEADAKSLAVAGDGSRKNPYLIKNIRNVDSNESFAFLWDDPSADDDYHIQLENALFRNHSGGEIRHNGSGCLKLRQCVLSSLGTALIHENGSCTASNTEFAGSANNSIRIDGGEDIQIRDCLFSARLGPRSTRAIDIISLSSIDIRYSRIEGPRIAGIELRSQDDVQVIVKNVGIYGIGWGIRDEPNNAGSFGKGSTFRHLYIADTGRNAIRVTGANAGNYEIAYSTFEDAGQGGKARTVVLNVDNYDNRPIGWNVHHCKLARSDGTDEPSNEMLESFYGSDIHFHHNWVDGAPEDCYEHAFPVKNVSVTHSVGDNVSGELVDIFKSGNPDAEQTTHRSINGQFHHIYGDSGRELIRIGGVDDCFVHSIYGKVTSNKTHAIRLAGVTGSTIIGPLPTHDNTGKGTLRIDKPYLNTILYRRDGEWVTGGDVPTSWVDLDS</sequence>
<reference evidence="3 4" key="1">
    <citation type="journal article" date="2019" name="Int. J. Syst. Evol. Microbiol.">
        <title>The Global Catalogue of Microorganisms (GCM) 10K type strain sequencing project: providing services to taxonomists for standard genome sequencing and annotation.</title>
        <authorList>
            <consortium name="The Broad Institute Genomics Platform"/>
            <consortium name="The Broad Institute Genome Sequencing Center for Infectious Disease"/>
            <person name="Wu L."/>
            <person name="Ma J."/>
        </authorList>
    </citation>
    <scope>NUCLEOTIDE SEQUENCE [LARGE SCALE GENOMIC DNA]</scope>
    <source>
        <strain evidence="3 4">XZYJT29</strain>
    </source>
</reference>
<dbReference type="SUPFAM" id="SSF51126">
    <property type="entry name" value="Pectin lyase-like"/>
    <property type="match status" value="1"/>
</dbReference>
<accession>A0ABD5Y1E7</accession>
<dbReference type="InterPro" id="IPR039448">
    <property type="entry name" value="Beta_helix"/>
</dbReference>
<evidence type="ECO:0000313" key="4">
    <source>
        <dbReference type="Proteomes" id="UP001596432"/>
    </source>
</evidence>
<dbReference type="GeneID" id="78819752"/>
<dbReference type="InterPro" id="IPR011050">
    <property type="entry name" value="Pectin_lyase_fold/virulence"/>
</dbReference>
<evidence type="ECO:0000259" key="2">
    <source>
        <dbReference type="Pfam" id="PF13229"/>
    </source>
</evidence>
<dbReference type="Pfam" id="PF13229">
    <property type="entry name" value="Beta_helix"/>
    <property type="match status" value="1"/>
</dbReference>
<keyword evidence="4" id="KW-1185">Reference proteome</keyword>
<dbReference type="RefSeq" id="WP_274325083.1">
    <property type="nucleotide sequence ID" value="NZ_CP118158.1"/>
</dbReference>
<name>A0ABD5Y1E7_9EURY</name>
<comment type="caution">
    <text evidence="3">The sequence shown here is derived from an EMBL/GenBank/DDBJ whole genome shotgun (WGS) entry which is preliminary data.</text>
</comment>
<evidence type="ECO:0000313" key="3">
    <source>
        <dbReference type="EMBL" id="MFC7139496.1"/>
    </source>
</evidence>
<evidence type="ECO:0000256" key="1">
    <source>
        <dbReference type="SAM" id="MobiDB-lite"/>
    </source>
</evidence>
<proteinExistence type="predicted"/>
<dbReference type="Proteomes" id="UP001596432">
    <property type="component" value="Unassembled WGS sequence"/>
</dbReference>
<dbReference type="EMBL" id="JBHTAS010000001">
    <property type="protein sequence ID" value="MFC7139496.1"/>
    <property type="molecule type" value="Genomic_DNA"/>
</dbReference>
<organism evidence="3 4">
    <name type="scientific">Halosimplex aquaticum</name>
    <dbReference type="NCBI Taxonomy" id="3026162"/>
    <lineage>
        <taxon>Archaea</taxon>
        <taxon>Methanobacteriati</taxon>
        <taxon>Methanobacteriota</taxon>
        <taxon>Stenosarchaea group</taxon>
        <taxon>Halobacteria</taxon>
        <taxon>Halobacteriales</taxon>
        <taxon>Haloarculaceae</taxon>
        <taxon>Halosimplex</taxon>
    </lineage>
</organism>
<dbReference type="AlphaFoldDB" id="A0ABD5Y1E7"/>
<protein>
    <submittedName>
        <fullName evidence="3">Right-handed parallel beta-helix repeat-containing protein</fullName>
    </submittedName>
</protein>
<dbReference type="PROSITE" id="PS51318">
    <property type="entry name" value="TAT"/>
    <property type="match status" value="1"/>
</dbReference>
<feature type="region of interest" description="Disordered" evidence="1">
    <location>
        <begin position="51"/>
        <end position="72"/>
    </location>
</feature>
<feature type="domain" description="Right handed beta helix" evidence="2">
    <location>
        <begin position="129"/>
        <end position="253"/>
    </location>
</feature>